<name>A0AAW2P3G6_9LAMI</name>
<reference evidence="2" key="2">
    <citation type="journal article" date="2024" name="Plant">
        <title>Genomic evolution and insights into agronomic trait innovations of Sesamum species.</title>
        <authorList>
            <person name="Miao H."/>
            <person name="Wang L."/>
            <person name="Qu L."/>
            <person name="Liu H."/>
            <person name="Sun Y."/>
            <person name="Le M."/>
            <person name="Wang Q."/>
            <person name="Wei S."/>
            <person name="Zheng Y."/>
            <person name="Lin W."/>
            <person name="Duan Y."/>
            <person name="Cao H."/>
            <person name="Xiong S."/>
            <person name="Wang X."/>
            <person name="Wei L."/>
            <person name="Li C."/>
            <person name="Ma Q."/>
            <person name="Ju M."/>
            <person name="Zhao R."/>
            <person name="Li G."/>
            <person name="Mu C."/>
            <person name="Tian Q."/>
            <person name="Mei H."/>
            <person name="Zhang T."/>
            <person name="Gao T."/>
            <person name="Zhang H."/>
        </authorList>
    </citation>
    <scope>NUCLEOTIDE SEQUENCE</scope>
    <source>
        <strain evidence="2">G01</strain>
    </source>
</reference>
<feature type="region of interest" description="Disordered" evidence="1">
    <location>
        <begin position="74"/>
        <end position="99"/>
    </location>
</feature>
<feature type="region of interest" description="Disordered" evidence="1">
    <location>
        <begin position="8"/>
        <end position="31"/>
    </location>
</feature>
<accession>A0AAW2P3G6</accession>
<feature type="compositionally biased region" description="Polar residues" evidence="1">
    <location>
        <begin position="12"/>
        <end position="27"/>
    </location>
</feature>
<feature type="compositionally biased region" description="Polar residues" evidence="1">
    <location>
        <begin position="79"/>
        <end position="99"/>
    </location>
</feature>
<evidence type="ECO:0000256" key="1">
    <source>
        <dbReference type="SAM" id="MobiDB-lite"/>
    </source>
</evidence>
<sequence>MKKLFFFRSHSSDSTNSNQLSPPSTDKQVYWEKPTERLEKSTKNKHGSEDQVSVAAPCLRRSLSFSSGSLYDNGKGLRNSDQTGSPCSTSYYSKTNQDTTLPGRQSLSFIALISRTLTPERQTRTKCTGAATVKNARKEEKFDCIVSRAHSDLSEISSYCSSNVSNKVLDRYIDGEQQMERCESGANFSMRNQFENGNPVVNRPPRFRFSGPASHDAREQKPKSQSFRGTEPSHLQLSSKDQGENGYCNESPRKLAKHVVERLSQSQFLPKMRSKDFDPDSPITVEAVYGRTSNRSSNAYTDEISPRNCTTDWHTDTTDGSHHETISEFLEKESSAGDKEGVTENFSAVMDADLELFKKFKEAEDRAALLSEELERGNFIQFRGLSVSALIQTIRSLTQRRS</sequence>
<feature type="region of interest" description="Disordered" evidence="1">
    <location>
        <begin position="193"/>
        <end position="250"/>
    </location>
</feature>
<gene>
    <name evidence="2" type="ORF">Sangu_1150400</name>
</gene>
<feature type="compositionally biased region" description="Polar residues" evidence="1">
    <location>
        <begin position="223"/>
        <end position="240"/>
    </location>
</feature>
<dbReference type="EMBL" id="JACGWK010000006">
    <property type="protein sequence ID" value="KAL0349226.1"/>
    <property type="molecule type" value="Genomic_DNA"/>
</dbReference>
<reference evidence="2" key="1">
    <citation type="submission" date="2020-06" db="EMBL/GenBank/DDBJ databases">
        <authorList>
            <person name="Li T."/>
            <person name="Hu X."/>
            <person name="Zhang T."/>
            <person name="Song X."/>
            <person name="Zhang H."/>
            <person name="Dai N."/>
            <person name="Sheng W."/>
            <person name="Hou X."/>
            <person name="Wei L."/>
        </authorList>
    </citation>
    <scope>NUCLEOTIDE SEQUENCE</scope>
    <source>
        <strain evidence="2">G01</strain>
        <tissue evidence="2">Leaf</tissue>
    </source>
</reference>
<dbReference type="AlphaFoldDB" id="A0AAW2P3G6"/>
<protein>
    <submittedName>
        <fullName evidence="2">Uncharacterized protein</fullName>
    </submittedName>
</protein>
<comment type="caution">
    <text evidence="2">The sequence shown here is derived from an EMBL/GenBank/DDBJ whole genome shotgun (WGS) entry which is preliminary data.</text>
</comment>
<proteinExistence type="predicted"/>
<evidence type="ECO:0000313" key="2">
    <source>
        <dbReference type="EMBL" id="KAL0349226.1"/>
    </source>
</evidence>
<organism evidence="2">
    <name type="scientific">Sesamum angustifolium</name>
    <dbReference type="NCBI Taxonomy" id="2727405"/>
    <lineage>
        <taxon>Eukaryota</taxon>
        <taxon>Viridiplantae</taxon>
        <taxon>Streptophyta</taxon>
        <taxon>Embryophyta</taxon>
        <taxon>Tracheophyta</taxon>
        <taxon>Spermatophyta</taxon>
        <taxon>Magnoliopsida</taxon>
        <taxon>eudicotyledons</taxon>
        <taxon>Gunneridae</taxon>
        <taxon>Pentapetalae</taxon>
        <taxon>asterids</taxon>
        <taxon>lamiids</taxon>
        <taxon>Lamiales</taxon>
        <taxon>Pedaliaceae</taxon>
        <taxon>Sesamum</taxon>
    </lineage>
</organism>